<keyword evidence="3 4" id="KW-0732">Signal</keyword>
<dbReference type="Proteomes" id="UP001501444">
    <property type="component" value="Unassembled WGS sequence"/>
</dbReference>
<evidence type="ECO:0000313" key="6">
    <source>
        <dbReference type="EMBL" id="GAA2337700.1"/>
    </source>
</evidence>
<name>A0ABN3FU53_9ACTN</name>
<comment type="caution">
    <text evidence="6">The sequence shown here is derived from an EMBL/GenBank/DDBJ whole genome shotgun (WGS) entry which is preliminary data.</text>
</comment>
<dbReference type="InterPro" id="IPR015168">
    <property type="entry name" value="SsuA/THI5"/>
</dbReference>
<dbReference type="SUPFAM" id="SSF53850">
    <property type="entry name" value="Periplasmic binding protein-like II"/>
    <property type="match status" value="1"/>
</dbReference>
<evidence type="ECO:0000256" key="3">
    <source>
        <dbReference type="ARBA" id="ARBA00022729"/>
    </source>
</evidence>
<organism evidence="6 7">
    <name type="scientific">Dactylosporangium salmoneum</name>
    <dbReference type="NCBI Taxonomy" id="53361"/>
    <lineage>
        <taxon>Bacteria</taxon>
        <taxon>Bacillati</taxon>
        <taxon>Actinomycetota</taxon>
        <taxon>Actinomycetes</taxon>
        <taxon>Micromonosporales</taxon>
        <taxon>Micromonosporaceae</taxon>
        <taxon>Dactylosporangium</taxon>
    </lineage>
</organism>
<accession>A0ABN3FU53</accession>
<evidence type="ECO:0000256" key="1">
    <source>
        <dbReference type="ARBA" id="ARBA00004418"/>
    </source>
</evidence>
<evidence type="ECO:0000259" key="5">
    <source>
        <dbReference type="Pfam" id="PF09084"/>
    </source>
</evidence>
<comment type="similarity">
    <text evidence="2">Belongs to the bacterial solute-binding protein SsuA/TauA family.</text>
</comment>
<gene>
    <name evidence="6" type="ORF">GCM10010170_018990</name>
</gene>
<keyword evidence="7" id="KW-1185">Reference proteome</keyword>
<sequence length="328" mass="34501">MHPPLGLLRFPMIRNRLSAFLALSTVLTLAACGSDQPAANQAAGVDKVKVGVIPIVDVAPIYVGKAQGFFAKRNIDLTMEQAQGGAAIVPGVVSGQYQFGFSNVVSLLVATQQKVPIKAVANGVNSTGDPAKDFGQLIVKDPAIRTAKDLEGKTVATNTVKNIVDTSVKEIVRKAGGDGSKVNFVELAFPDMAAALDAGRVQGIFVVEPFVAPALAKGWRSLGAFADVDPKLCVAAYFTSTQLIAQNPDLVKRFTEAMRESLAYADSHADAVRQVVTTYTTIKADSASAMTLPKWSSDIDKASVDRMNQLLASGGVLSAPVDTSKLLP</sequence>
<dbReference type="Pfam" id="PF09084">
    <property type="entry name" value="NMT1"/>
    <property type="match status" value="1"/>
</dbReference>
<dbReference type="PANTHER" id="PTHR30024">
    <property type="entry name" value="ALIPHATIC SULFONATES-BINDING PROTEIN-RELATED"/>
    <property type="match status" value="1"/>
</dbReference>
<feature type="chain" id="PRO_5045429835" description="SsuA/THI5-like domain-containing protein" evidence="4">
    <location>
        <begin position="31"/>
        <end position="328"/>
    </location>
</feature>
<feature type="domain" description="SsuA/THI5-like" evidence="5">
    <location>
        <begin position="57"/>
        <end position="268"/>
    </location>
</feature>
<dbReference type="EMBL" id="BAAARV010000017">
    <property type="protein sequence ID" value="GAA2337700.1"/>
    <property type="molecule type" value="Genomic_DNA"/>
</dbReference>
<comment type="subcellular location">
    <subcellularLocation>
        <location evidence="1">Periplasm</location>
    </subcellularLocation>
</comment>
<reference evidence="6 7" key="1">
    <citation type="journal article" date="2019" name="Int. J. Syst. Evol. Microbiol.">
        <title>The Global Catalogue of Microorganisms (GCM) 10K type strain sequencing project: providing services to taxonomists for standard genome sequencing and annotation.</title>
        <authorList>
            <consortium name="The Broad Institute Genomics Platform"/>
            <consortium name="The Broad Institute Genome Sequencing Center for Infectious Disease"/>
            <person name="Wu L."/>
            <person name="Ma J."/>
        </authorList>
    </citation>
    <scope>NUCLEOTIDE SEQUENCE [LARGE SCALE GENOMIC DNA]</scope>
    <source>
        <strain evidence="6 7">JCM 3272</strain>
    </source>
</reference>
<protein>
    <recommendedName>
        <fullName evidence="5">SsuA/THI5-like domain-containing protein</fullName>
    </recommendedName>
</protein>
<proteinExistence type="inferred from homology"/>
<dbReference type="Gene3D" id="3.40.190.10">
    <property type="entry name" value="Periplasmic binding protein-like II"/>
    <property type="match status" value="2"/>
</dbReference>
<evidence type="ECO:0000256" key="2">
    <source>
        <dbReference type="ARBA" id="ARBA00010742"/>
    </source>
</evidence>
<evidence type="ECO:0000313" key="7">
    <source>
        <dbReference type="Proteomes" id="UP001501444"/>
    </source>
</evidence>
<evidence type="ECO:0000256" key="4">
    <source>
        <dbReference type="SAM" id="SignalP"/>
    </source>
</evidence>
<feature type="signal peptide" evidence="4">
    <location>
        <begin position="1"/>
        <end position="30"/>
    </location>
</feature>
<dbReference type="PANTHER" id="PTHR30024:SF47">
    <property type="entry name" value="TAURINE-BINDING PERIPLASMIC PROTEIN"/>
    <property type="match status" value="1"/>
</dbReference>